<feature type="domain" description="ChlI/MoxR AAA lid" evidence="5">
    <location>
        <begin position="251"/>
        <end position="315"/>
    </location>
</feature>
<dbReference type="RefSeq" id="WP_167700287.1">
    <property type="nucleotide sequence ID" value="NZ_CP118174.1"/>
</dbReference>
<proteinExistence type="inferred from homology"/>
<dbReference type="PANTHER" id="PTHR42759:SF1">
    <property type="entry name" value="MAGNESIUM-CHELATASE SUBUNIT CHLD"/>
    <property type="match status" value="1"/>
</dbReference>
<dbReference type="InterPro" id="IPR027417">
    <property type="entry name" value="P-loop_NTPase"/>
</dbReference>
<comment type="similarity">
    <text evidence="3">Belongs to the MoxR family.</text>
</comment>
<keyword evidence="7" id="KW-1185">Reference proteome</keyword>
<gene>
    <name evidence="6" type="ORF">HCT14_04155</name>
</gene>
<accession>A0A968GBR2</accession>
<dbReference type="InterPro" id="IPR011703">
    <property type="entry name" value="ATPase_AAA-3"/>
</dbReference>
<dbReference type="Proteomes" id="UP000711995">
    <property type="component" value="Unassembled WGS sequence"/>
</dbReference>
<dbReference type="Pfam" id="PF17863">
    <property type="entry name" value="AAA_lid_2"/>
    <property type="match status" value="1"/>
</dbReference>
<evidence type="ECO:0000259" key="5">
    <source>
        <dbReference type="Pfam" id="PF17863"/>
    </source>
</evidence>
<dbReference type="InterPro" id="IPR050764">
    <property type="entry name" value="CbbQ/NirQ/NorQ/GpvN"/>
</dbReference>
<evidence type="ECO:0000313" key="6">
    <source>
        <dbReference type="EMBL" id="NIZ40703.1"/>
    </source>
</evidence>
<dbReference type="FunFam" id="3.40.50.300:FF:000640">
    <property type="entry name" value="MoxR family ATPase"/>
    <property type="match status" value="1"/>
</dbReference>
<dbReference type="GO" id="GO:0005524">
    <property type="term" value="F:ATP binding"/>
    <property type="evidence" value="ECO:0007669"/>
    <property type="project" value="UniProtKB-KW"/>
</dbReference>
<organism evidence="6 7">
    <name type="scientific">Entomospira entomophila</name>
    <dbReference type="NCBI Taxonomy" id="2719988"/>
    <lineage>
        <taxon>Bacteria</taxon>
        <taxon>Pseudomonadati</taxon>
        <taxon>Spirochaetota</taxon>
        <taxon>Spirochaetia</taxon>
        <taxon>Spirochaetales</taxon>
        <taxon>Spirochaetaceae</taxon>
        <taxon>Entomospira</taxon>
    </lineage>
</organism>
<dbReference type="SUPFAM" id="SSF52540">
    <property type="entry name" value="P-loop containing nucleoside triphosphate hydrolases"/>
    <property type="match status" value="1"/>
</dbReference>
<evidence type="ECO:0000313" key="7">
    <source>
        <dbReference type="Proteomes" id="UP000711995"/>
    </source>
</evidence>
<dbReference type="InterPro" id="IPR041628">
    <property type="entry name" value="ChlI/MoxR_AAA_lid"/>
</dbReference>
<dbReference type="EMBL" id="JAATLJ010000001">
    <property type="protein sequence ID" value="NIZ40703.1"/>
    <property type="molecule type" value="Genomic_DNA"/>
</dbReference>
<sequence length="323" mass="35535">MSKALATHEEAIGLIQALKSEMSKKLVAQDELVLALLTGLLTSGHVLIEGAPGLAKTLAVSTLCEIANLEFKRIQFTPDLLPADIIGTMVYNQSTGEFTTKKGTIFANLILADEINRAPAKVQSALLEAMAERQVTIGDTTHVLPNPFLVLATQNPIEQEGAYRLPEAQLDRFLIKAKIHYPSAHEELTILRRMGVEQNISVEKILDIHNIHLLREACDAVRVDEAIEKYIVSIIIASRSKDASLPFTRLLDYGASPRATLSLYRVAKARALFEGRDFVLPEDVKMSAYPVLRHRLILSYDAEAEELDSDAVISSILSMVAVP</sequence>
<keyword evidence="2" id="KW-0067">ATP-binding</keyword>
<protein>
    <submittedName>
        <fullName evidence="6">AAA domain-containing protein</fullName>
    </submittedName>
</protein>
<dbReference type="Gene3D" id="1.10.8.80">
    <property type="entry name" value="Magnesium chelatase subunit I, C-Terminal domain"/>
    <property type="match status" value="1"/>
</dbReference>
<evidence type="ECO:0000256" key="1">
    <source>
        <dbReference type="ARBA" id="ARBA00022741"/>
    </source>
</evidence>
<evidence type="ECO:0000256" key="2">
    <source>
        <dbReference type="ARBA" id="ARBA00022840"/>
    </source>
</evidence>
<evidence type="ECO:0000259" key="4">
    <source>
        <dbReference type="Pfam" id="PF07726"/>
    </source>
</evidence>
<dbReference type="AlphaFoldDB" id="A0A968GBR2"/>
<comment type="caution">
    <text evidence="6">The sequence shown here is derived from an EMBL/GenBank/DDBJ whole genome shotgun (WGS) entry which is preliminary data.</text>
</comment>
<evidence type="ECO:0000256" key="3">
    <source>
        <dbReference type="ARBA" id="ARBA00061607"/>
    </source>
</evidence>
<name>A0A968GBR2_9SPIO</name>
<dbReference type="PANTHER" id="PTHR42759">
    <property type="entry name" value="MOXR FAMILY PROTEIN"/>
    <property type="match status" value="1"/>
</dbReference>
<keyword evidence="1" id="KW-0547">Nucleotide-binding</keyword>
<feature type="domain" description="ATPase AAA-3" evidence="4">
    <location>
        <begin position="45"/>
        <end position="175"/>
    </location>
</feature>
<dbReference type="PIRSF" id="PIRSF002849">
    <property type="entry name" value="AAA_ATPase_chaperone_MoxR_prd"/>
    <property type="match status" value="1"/>
</dbReference>
<dbReference type="Pfam" id="PF07726">
    <property type="entry name" value="AAA_3"/>
    <property type="match status" value="1"/>
</dbReference>
<dbReference type="Gene3D" id="3.40.50.300">
    <property type="entry name" value="P-loop containing nucleotide triphosphate hydrolases"/>
    <property type="match status" value="1"/>
</dbReference>
<dbReference type="GO" id="GO:0016887">
    <property type="term" value="F:ATP hydrolysis activity"/>
    <property type="evidence" value="ECO:0007669"/>
    <property type="project" value="InterPro"/>
</dbReference>
<reference evidence="6 7" key="1">
    <citation type="submission" date="2020-03" db="EMBL/GenBank/DDBJ databases">
        <title>Spirochaetal bacteria isolated from arthropods constitute a novel genus Entomospira genus novum within the order Spirochaetales.</title>
        <authorList>
            <person name="Grana-Miraglia L."/>
            <person name="Sikutova S."/>
            <person name="Fingerle V."/>
            <person name="Sing A."/>
            <person name="Castillo-Ramirez S."/>
            <person name="Margos G."/>
            <person name="Rudolf I."/>
        </authorList>
    </citation>
    <scope>NUCLEOTIDE SEQUENCE [LARGE SCALE GENOMIC DNA]</scope>
    <source>
        <strain evidence="6 7">BR193</strain>
    </source>
</reference>